<dbReference type="EMBL" id="BSNN01000002">
    <property type="protein sequence ID" value="GLQ33875.1"/>
    <property type="molecule type" value="Genomic_DNA"/>
</dbReference>
<dbReference type="PANTHER" id="PTHR33840">
    <property type="match status" value="1"/>
</dbReference>
<dbReference type="Pfam" id="PF09994">
    <property type="entry name" value="T6SS_Tle1-like_cat"/>
    <property type="match status" value="1"/>
</dbReference>
<accession>A0ABQ5VR35</accession>
<dbReference type="PANTHER" id="PTHR33840:SF1">
    <property type="entry name" value="TLE1 PHOSPHOLIPASE DOMAIN-CONTAINING PROTEIN"/>
    <property type="match status" value="1"/>
</dbReference>
<evidence type="ECO:0000259" key="1">
    <source>
        <dbReference type="Pfam" id="PF09994"/>
    </source>
</evidence>
<keyword evidence="3" id="KW-1185">Reference proteome</keyword>
<evidence type="ECO:0000313" key="3">
    <source>
        <dbReference type="Proteomes" id="UP001156694"/>
    </source>
</evidence>
<name>A0ABQ5VR35_9RHOB</name>
<evidence type="ECO:0000313" key="2">
    <source>
        <dbReference type="EMBL" id="GLQ33875.1"/>
    </source>
</evidence>
<dbReference type="InterPro" id="IPR018712">
    <property type="entry name" value="Tle1-like_cat"/>
</dbReference>
<reference evidence="3" key="1">
    <citation type="journal article" date="2019" name="Int. J. Syst. Evol. Microbiol.">
        <title>The Global Catalogue of Microorganisms (GCM) 10K type strain sequencing project: providing services to taxonomists for standard genome sequencing and annotation.</title>
        <authorList>
            <consortium name="The Broad Institute Genomics Platform"/>
            <consortium name="The Broad Institute Genome Sequencing Center for Infectious Disease"/>
            <person name="Wu L."/>
            <person name="Ma J."/>
        </authorList>
    </citation>
    <scope>NUCLEOTIDE SEQUENCE [LARGE SCALE GENOMIC DNA]</scope>
    <source>
        <strain evidence="3">NBRC 110140</strain>
    </source>
</reference>
<dbReference type="Proteomes" id="UP001156694">
    <property type="component" value="Unassembled WGS sequence"/>
</dbReference>
<dbReference type="RefSeq" id="WP_284375218.1">
    <property type="nucleotide sequence ID" value="NZ_BSNN01000002.1"/>
</dbReference>
<organism evidence="2 3">
    <name type="scientific">Amylibacter marinus</name>
    <dbReference type="NCBI Taxonomy" id="1475483"/>
    <lineage>
        <taxon>Bacteria</taxon>
        <taxon>Pseudomonadati</taxon>
        <taxon>Pseudomonadota</taxon>
        <taxon>Alphaproteobacteria</taxon>
        <taxon>Rhodobacterales</taxon>
        <taxon>Paracoccaceae</taxon>
        <taxon>Amylibacter</taxon>
    </lineage>
</organism>
<feature type="domain" description="T6SS Phospholipase effector Tle1-like catalytic" evidence="1">
    <location>
        <begin position="3"/>
        <end position="255"/>
    </location>
</feature>
<sequence>MHRNHIIIIDGTQSRMTTGEETNAGILYKLLLEVHDPKTTSLHYDAGVQGHGLWNLVTLASGMGINKSIKNAYDLLASKYRAGDRIFLFGYSRGAYAVRSLAGMIDQVGLLRRECATHRNLRQAFRLYEQQASAATLRDFCAEHCAANVEITMVGVWDTVKALGLPYPLISRLAPMATEFHNDRIGACVKHGYQALAIDENRIAYTPELWDADPSWPGQMQQVWFKGGHADVGGQVYARPAARGLSNIPLTWILKKVVDCGLTLPDDWRQRYPCDETAPKVGSYRGIAKFFLFRKRRVLGCKSAEFIHPSAKSRFKGDAVPIPLLSQEN</sequence>
<comment type="caution">
    <text evidence="2">The sequence shown here is derived from an EMBL/GenBank/DDBJ whole genome shotgun (WGS) entry which is preliminary data.</text>
</comment>
<protein>
    <recommendedName>
        <fullName evidence="1">T6SS Phospholipase effector Tle1-like catalytic domain-containing protein</fullName>
    </recommendedName>
</protein>
<gene>
    <name evidence="2" type="ORF">GCM10007939_01580</name>
</gene>
<proteinExistence type="predicted"/>